<keyword evidence="6" id="KW-1185">Reference proteome</keyword>
<dbReference type="PROSITE" id="PS50158">
    <property type="entry name" value="ZF_CCHC"/>
    <property type="match status" value="1"/>
</dbReference>
<evidence type="ECO:0000259" key="4">
    <source>
        <dbReference type="PROSITE" id="PS50994"/>
    </source>
</evidence>
<evidence type="ECO:0000313" key="5">
    <source>
        <dbReference type="EMBL" id="PNF14662.1"/>
    </source>
</evidence>
<feature type="region of interest" description="Disordered" evidence="2">
    <location>
        <begin position="264"/>
        <end position="287"/>
    </location>
</feature>
<name>A0A2J7PEC5_9NEOP</name>
<dbReference type="Gene3D" id="3.30.420.10">
    <property type="entry name" value="Ribonuclease H-like superfamily/Ribonuclease H"/>
    <property type="match status" value="1"/>
</dbReference>
<dbReference type="AlphaFoldDB" id="A0A2J7PEC5"/>
<evidence type="ECO:0008006" key="7">
    <source>
        <dbReference type="Google" id="ProtNLM"/>
    </source>
</evidence>
<dbReference type="GO" id="GO:0008270">
    <property type="term" value="F:zinc ion binding"/>
    <property type="evidence" value="ECO:0007669"/>
    <property type="project" value="UniProtKB-KW"/>
</dbReference>
<dbReference type="InterPro" id="IPR001584">
    <property type="entry name" value="Integrase_cat-core"/>
</dbReference>
<gene>
    <name evidence="5" type="ORF">B7P43_G11732</name>
</gene>
<feature type="domain" description="CCHC-type" evidence="3">
    <location>
        <begin position="253"/>
        <end position="268"/>
    </location>
</feature>
<dbReference type="OrthoDB" id="6769926at2759"/>
<accession>A0A2J7PEC5</accession>
<evidence type="ECO:0000259" key="3">
    <source>
        <dbReference type="PROSITE" id="PS50158"/>
    </source>
</evidence>
<organism evidence="5 6">
    <name type="scientific">Cryptotermes secundus</name>
    <dbReference type="NCBI Taxonomy" id="105785"/>
    <lineage>
        <taxon>Eukaryota</taxon>
        <taxon>Metazoa</taxon>
        <taxon>Ecdysozoa</taxon>
        <taxon>Arthropoda</taxon>
        <taxon>Hexapoda</taxon>
        <taxon>Insecta</taxon>
        <taxon>Pterygota</taxon>
        <taxon>Neoptera</taxon>
        <taxon>Polyneoptera</taxon>
        <taxon>Dictyoptera</taxon>
        <taxon>Blattodea</taxon>
        <taxon>Blattoidea</taxon>
        <taxon>Termitoidae</taxon>
        <taxon>Kalotermitidae</taxon>
        <taxon>Cryptotermitinae</taxon>
        <taxon>Cryptotermes</taxon>
    </lineage>
</organism>
<dbReference type="InterPro" id="IPR036397">
    <property type="entry name" value="RNaseH_sf"/>
</dbReference>
<dbReference type="InterPro" id="IPR036875">
    <property type="entry name" value="Znf_CCHC_sf"/>
</dbReference>
<dbReference type="PROSITE" id="PS50994">
    <property type="entry name" value="INTEGRASE"/>
    <property type="match status" value="1"/>
</dbReference>
<evidence type="ECO:0000313" key="6">
    <source>
        <dbReference type="Proteomes" id="UP000235965"/>
    </source>
</evidence>
<feature type="domain" description="Integrase catalytic" evidence="4">
    <location>
        <begin position="1"/>
        <end position="65"/>
    </location>
</feature>
<dbReference type="EMBL" id="NEVH01026106">
    <property type="protein sequence ID" value="PNF14662.1"/>
    <property type="molecule type" value="Genomic_DNA"/>
</dbReference>
<dbReference type="InterPro" id="IPR050951">
    <property type="entry name" value="Retrovirus_Pol_polyprotein"/>
</dbReference>
<dbReference type="SUPFAM" id="SSF57756">
    <property type="entry name" value="Retrovirus zinc finger-like domains"/>
    <property type="match status" value="1"/>
</dbReference>
<dbReference type="STRING" id="105785.A0A2J7PEC5"/>
<dbReference type="InterPro" id="IPR012337">
    <property type="entry name" value="RNaseH-like_sf"/>
</dbReference>
<reference evidence="5 6" key="1">
    <citation type="submission" date="2017-12" db="EMBL/GenBank/DDBJ databases">
        <title>Hemimetabolous genomes reveal molecular basis of termite eusociality.</title>
        <authorList>
            <person name="Harrison M.C."/>
            <person name="Jongepier E."/>
            <person name="Robertson H.M."/>
            <person name="Arning N."/>
            <person name="Bitard-Feildel T."/>
            <person name="Chao H."/>
            <person name="Childers C.P."/>
            <person name="Dinh H."/>
            <person name="Doddapaneni H."/>
            <person name="Dugan S."/>
            <person name="Gowin J."/>
            <person name="Greiner C."/>
            <person name="Han Y."/>
            <person name="Hu H."/>
            <person name="Hughes D.S.T."/>
            <person name="Huylmans A.-K."/>
            <person name="Kemena C."/>
            <person name="Kremer L.P.M."/>
            <person name="Lee S.L."/>
            <person name="Lopez-Ezquerra A."/>
            <person name="Mallet L."/>
            <person name="Monroy-Kuhn J.M."/>
            <person name="Moser A."/>
            <person name="Murali S.C."/>
            <person name="Muzny D.M."/>
            <person name="Otani S."/>
            <person name="Piulachs M.-D."/>
            <person name="Poelchau M."/>
            <person name="Qu J."/>
            <person name="Schaub F."/>
            <person name="Wada-Katsumata A."/>
            <person name="Worley K.C."/>
            <person name="Xie Q."/>
            <person name="Ylla G."/>
            <person name="Poulsen M."/>
            <person name="Gibbs R.A."/>
            <person name="Schal C."/>
            <person name="Richards S."/>
            <person name="Belles X."/>
            <person name="Korb J."/>
            <person name="Bornberg-Bauer E."/>
        </authorList>
    </citation>
    <scope>NUCLEOTIDE SEQUENCE [LARGE SCALE GENOMIC DNA]</scope>
    <source>
        <tissue evidence="5">Whole body</tissue>
    </source>
</reference>
<evidence type="ECO:0000256" key="2">
    <source>
        <dbReference type="SAM" id="MobiDB-lite"/>
    </source>
</evidence>
<dbReference type="PANTHER" id="PTHR37984">
    <property type="entry name" value="PROTEIN CBG26694"/>
    <property type="match status" value="1"/>
</dbReference>
<dbReference type="Proteomes" id="UP000235965">
    <property type="component" value="Unassembled WGS sequence"/>
</dbReference>
<dbReference type="InterPro" id="IPR001878">
    <property type="entry name" value="Znf_CCHC"/>
</dbReference>
<proteinExistence type="predicted"/>
<keyword evidence="1" id="KW-0862">Zinc</keyword>
<sequence length="287" mass="32345">TTPLHPQSVGMVERYVKTIEEHLRNVVASHQRDWDEKLPLFLLAYRASTHDTTCLTPAGLVFRRELRLDRLNDIHDYARRHLKLANDRIKIDMDPEQILKLLIQVNQIIELKLLPDTEFMALLITRTSGRLMHILGTHLGTTDTWGEDLTEYIMSVVSAAKILGFLGTEVQLVHRIVQNLHPKIQSYCVFQNRPESIASLFSLTTTVAEAVAVEDQHRLTTGSFPRGGDPRPFVNAMVQTKGSPTKTELKNACWACGKTGNFQRACPSKTRPTSRAGRSGNARGDRQ</sequence>
<evidence type="ECO:0000256" key="1">
    <source>
        <dbReference type="PROSITE-ProRule" id="PRU00047"/>
    </source>
</evidence>
<dbReference type="GO" id="GO:0003676">
    <property type="term" value="F:nucleic acid binding"/>
    <property type="evidence" value="ECO:0007669"/>
    <property type="project" value="InterPro"/>
</dbReference>
<dbReference type="GO" id="GO:0015074">
    <property type="term" value="P:DNA integration"/>
    <property type="evidence" value="ECO:0007669"/>
    <property type="project" value="InterPro"/>
</dbReference>
<dbReference type="SUPFAM" id="SSF53098">
    <property type="entry name" value="Ribonuclease H-like"/>
    <property type="match status" value="1"/>
</dbReference>
<dbReference type="InParanoid" id="A0A2J7PEC5"/>
<protein>
    <recommendedName>
        <fullName evidence="7">CCHC-type domain-containing protein</fullName>
    </recommendedName>
</protein>
<comment type="caution">
    <text evidence="5">The sequence shown here is derived from an EMBL/GenBank/DDBJ whole genome shotgun (WGS) entry which is preliminary data.</text>
</comment>
<keyword evidence="1" id="KW-0863">Zinc-finger</keyword>
<dbReference type="PANTHER" id="PTHR37984:SF5">
    <property type="entry name" value="PROTEIN NYNRIN-LIKE"/>
    <property type="match status" value="1"/>
</dbReference>
<feature type="non-terminal residue" evidence="5">
    <location>
        <position position="1"/>
    </location>
</feature>
<keyword evidence="1" id="KW-0479">Metal-binding</keyword>